<comment type="caution">
    <text evidence="5">The sequence shown here is derived from an EMBL/GenBank/DDBJ whole genome shotgun (WGS) entry which is preliminary data.</text>
</comment>
<organism evidence="5 6">
    <name type="scientific">Phytophthora kernoviae</name>
    <dbReference type="NCBI Taxonomy" id="325452"/>
    <lineage>
        <taxon>Eukaryota</taxon>
        <taxon>Sar</taxon>
        <taxon>Stramenopiles</taxon>
        <taxon>Oomycota</taxon>
        <taxon>Peronosporomycetes</taxon>
        <taxon>Peronosporales</taxon>
        <taxon>Peronosporaceae</taxon>
        <taxon>Phytophthora</taxon>
    </lineage>
</organism>
<keyword evidence="1" id="KW-0175">Coiled coil</keyword>
<dbReference type="AlphaFoldDB" id="A0A3F2RVN4"/>
<dbReference type="Pfam" id="PF14739">
    <property type="entry name" value="DUF4472"/>
    <property type="match status" value="1"/>
</dbReference>
<reference evidence="6 7" key="1">
    <citation type="submission" date="2018-07" db="EMBL/GenBank/DDBJ databases">
        <title>Genome sequencing of oomycete isolates from Chile give support for New Zealand origin for Phytophthora kernoviae and make available the first Nothophytophthora sp. genome.</title>
        <authorList>
            <person name="Studholme D.J."/>
            <person name="Sanfuentes E."/>
            <person name="Panda P."/>
            <person name="Hill R."/>
            <person name="Sambles C."/>
            <person name="Grant M."/>
            <person name="Williams N.M."/>
            <person name="Mcdougal R.L."/>
        </authorList>
    </citation>
    <scope>NUCLEOTIDE SEQUENCE [LARGE SCALE GENOMIC DNA]</scope>
    <source>
        <strain evidence="5">Chile6</strain>
        <strain evidence="4">Chile7</strain>
    </source>
</reference>
<dbReference type="Proteomes" id="UP000277300">
    <property type="component" value="Unassembled WGS sequence"/>
</dbReference>
<feature type="coiled-coil region" evidence="1">
    <location>
        <begin position="420"/>
        <end position="478"/>
    </location>
</feature>
<evidence type="ECO:0000313" key="6">
    <source>
        <dbReference type="Proteomes" id="UP000277300"/>
    </source>
</evidence>
<protein>
    <recommendedName>
        <fullName evidence="3">DUF4472 domain-containing protein</fullName>
    </recommendedName>
</protein>
<feature type="coiled-coil region" evidence="1">
    <location>
        <begin position="263"/>
        <end position="378"/>
    </location>
</feature>
<gene>
    <name evidence="4" type="ORF">BBJ29_001056</name>
    <name evidence="5" type="ORF">BBP00_00003014</name>
</gene>
<dbReference type="Proteomes" id="UP000284657">
    <property type="component" value="Unassembled WGS sequence"/>
</dbReference>
<evidence type="ECO:0000256" key="1">
    <source>
        <dbReference type="SAM" id="Coils"/>
    </source>
</evidence>
<evidence type="ECO:0000256" key="2">
    <source>
        <dbReference type="SAM" id="MobiDB-lite"/>
    </source>
</evidence>
<evidence type="ECO:0000259" key="3">
    <source>
        <dbReference type="Pfam" id="PF14739"/>
    </source>
</evidence>
<accession>A0A3F2RVN4</accession>
<sequence length="493" mass="55493">MPDSPTTIRATQPPAKPTTKKPIHEAVNTHFSNPKVFSSVIDVNIPMHAYIGSPPTKPDNSVLRVKDGNQIDVVDGATGEDLLAASKSSNSANGGNGSSFVIVDDLGLGKTIKNWTQSPPLTSVVNFRRLLDAGLNARRNFNGLYGNATEFSSAVLRLNELRSKYRELFDNELSLRTELLACEQEKLALSKAFVAFQLERDTEVQQLDSDKFEAETRLLKAEQLVVEIQQDDATKATQVQDLCAKMNELVADKLRLGGELAMLQETTKAAEEARDAEAKKNQQLNLELIVAVNNKQKLQSEMEALTTQLRNHQTQVDAQTAECKQLRSDNEVLREQTTVFEAKLESIRKDTVRRELEFERAELAVKREQLNTQQAERDADHQHEHSMRKRLATAELRIVMDMKQLSDQALIIAELETQKADQIQQQEKQHQHQVALAQNNDDGVRAIAEMHTALTRQLEELLTKNVMLTEDNESLRQHLMKARKAQQPKPSRK</sequence>
<evidence type="ECO:0000313" key="7">
    <source>
        <dbReference type="Proteomes" id="UP000284657"/>
    </source>
</evidence>
<proteinExistence type="predicted"/>
<dbReference type="EMBL" id="MBAD02001247">
    <property type="protein sequence ID" value="RLN56671.1"/>
    <property type="molecule type" value="Genomic_DNA"/>
</dbReference>
<feature type="region of interest" description="Disordered" evidence="2">
    <location>
        <begin position="1"/>
        <end position="22"/>
    </location>
</feature>
<evidence type="ECO:0000313" key="5">
    <source>
        <dbReference type="EMBL" id="RLN65157.1"/>
    </source>
</evidence>
<feature type="domain" description="DUF4472" evidence="3">
    <location>
        <begin position="182"/>
        <end position="288"/>
    </location>
</feature>
<dbReference type="OrthoDB" id="2113965at2759"/>
<dbReference type="InterPro" id="IPR029329">
    <property type="entry name" value="DUF4472"/>
</dbReference>
<name>A0A3F2RVN4_9STRA</name>
<evidence type="ECO:0000313" key="4">
    <source>
        <dbReference type="EMBL" id="RLN56671.1"/>
    </source>
</evidence>
<dbReference type="EMBL" id="MBDO02000058">
    <property type="protein sequence ID" value="RLN65157.1"/>
    <property type="molecule type" value="Genomic_DNA"/>
</dbReference>